<dbReference type="InterPro" id="IPR011006">
    <property type="entry name" value="CheY-like_superfamily"/>
</dbReference>
<dbReference type="FunFam" id="3.40.50.2300:FF:000132">
    <property type="entry name" value="Two-component response regulator"/>
    <property type="match status" value="1"/>
</dbReference>
<dbReference type="InterPro" id="IPR001789">
    <property type="entry name" value="Sig_transdc_resp-reg_receiver"/>
</dbReference>
<evidence type="ECO:0000256" key="4">
    <source>
        <dbReference type="ARBA" id="ARBA00022864"/>
    </source>
</evidence>
<dbReference type="InterPro" id="IPR009057">
    <property type="entry name" value="Homeodomain-like_sf"/>
</dbReference>
<sequence>MMMATVQKFPMYSGLSATANNYGPCEVEETVDGQFPAGLRVLVVDDDTTCLKILEQMLQKCGYHVTICCQAKIALALLRERKGGFDLVISDVHMPDMDGFKLLELVGLEMDLPVIMMSADGRTSAVMKGIKHGACDYLIKPVRMEELKNIWQHVIRKKFNECKEVEQSGSVEDNDRHRRTTDDAEYASSVNDGNDGSWKSHKKRDAKEDEDDGELDNDDPSASKKPRVVWTVELHQQFVTAVNQLGMEKAVPKRILELMNVPGLTRENVASHLQKFRLYLKRMNGVTQHQGGIPSSFCGAVEPNSKAGSLGRLNIQALAASGQIPPQTLAALHAELLGQPAGSLVLPTMDQPILLQSSIPNPKCIPIERGVAFGQPIMKCQSNISKQFSHPNISAEDVSSGFPTWPSNQLNAMVPSSNPSTQSNMMVEMLQKHQEPPVLPESGHAINVQPSCLVIPSQSSNNMSAGNSPVPVHQNSSYNSGGIVDYSLLSSQLNILPLGAGEITDGNVGVLNGYSISGAVPSSVSSCSVRADSSTVWWPQNSSMNASSSGRLPRRLPNMSETFDRKAGVPFEEAHVRNLGFVGKGSCIPSRFAVEDIEALVDETSDSKTCVIDGGDRVKQEFDLDFTESTKAGIPTLQHYSSSGFTGVLSK</sequence>
<dbReference type="CDD" id="cd17584">
    <property type="entry name" value="REC_typeB_ARR-like"/>
    <property type="match status" value="1"/>
</dbReference>
<keyword evidence="4" id="KW-0932">Cytokinin signaling pathway</keyword>
<evidence type="ECO:0000256" key="5">
    <source>
        <dbReference type="ARBA" id="ARBA00023012"/>
    </source>
</evidence>
<feature type="compositionally biased region" description="Basic and acidic residues" evidence="12">
    <location>
        <begin position="173"/>
        <end position="182"/>
    </location>
</feature>
<feature type="compositionally biased region" description="Acidic residues" evidence="12">
    <location>
        <begin position="208"/>
        <end position="219"/>
    </location>
</feature>
<dbReference type="PROSITE" id="PS51294">
    <property type="entry name" value="HTH_MYB"/>
    <property type="match status" value="1"/>
</dbReference>
<dbReference type="Pfam" id="PF00249">
    <property type="entry name" value="Myb_DNA-binding"/>
    <property type="match status" value="1"/>
</dbReference>
<dbReference type="PANTHER" id="PTHR43874:SF123">
    <property type="entry name" value="TWO-COMPONENT RESPONSE REGULATOR ARR14"/>
    <property type="match status" value="1"/>
</dbReference>
<evidence type="ECO:0000256" key="12">
    <source>
        <dbReference type="SAM" id="MobiDB-lite"/>
    </source>
</evidence>
<evidence type="ECO:0000313" key="16">
    <source>
        <dbReference type="Proteomes" id="UP001179952"/>
    </source>
</evidence>
<keyword evidence="16" id="KW-1185">Reference proteome</keyword>
<dbReference type="Gene3D" id="1.10.10.60">
    <property type="entry name" value="Homeodomain-like"/>
    <property type="match status" value="1"/>
</dbReference>
<dbReference type="InterPro" id="IPR045279">
    <property type="entry name" value="ARR-like"/>
</dbReference>
<dbReference type="InterPro" id="IPR001005">
    <property type="entry name" value="SANT/Myb"/>
</dbReference>
<keyword evidence="7" id="KW-0238">DNA-binding</keyword>
<organism evidence="15 16">
    <name type="scientific">Acorus gramineus</name>
    <name type="common">Dwarf sweet flag</name>
    <dbReference type="NCBI Taxonomy" id="55184"/>
    <lineage>
        <taxon>Eukaryota</taxon>
        <taxon>Viridiplantae</taxon>
        <taxon>Streptophyta</taxon>
        <taxon>Embryophyta</taxon>
        <taxon>Tracheophyta</taxon>
        <taxon>Spermatophyta</taxon>
        <taxon>Magnoliopsida</taxon>
        <taxon>Liliopsida</taxon>
        <taxon>Acoraceae</taxon>
        <taxon>Acorus</taxon>
    </lineage>
</organism>
<feature type="modified residue" description="4-aspartylphosphate" evidence="11">
    <location>
        <position position="91"/>
    </location>
</feature>
<evidence type="ECO:0000256" key="9">
    <source>
        <dbReference type="ARBA" id="ARBA00023163"/>
    </source>
</evidence>
<protein>
    <submittedName>
        <fullName evidence="15">Two-component response regulator ARR1</fullName>
    </submittedName>
</protein>
<evidence type="ECO:0000259" key="13">
    <source>
        <dbReference type="PROSITE" id="PS50110"/>
    </source>
</evidence>
<feature type="domain" description="Response regulatory" evidence="13">
    <location>
        <begin position="40"/>
        <end position="155"/>
    </location>
</feature>
<dbReference type="SUPFAM" id="SSF46689">
    <property type="entry name" value="Homeodomain-like"/>
    <property type="match status" value="1"/>
</dbReference>
<keyword evidence="6" id="KW-0805">Transcription regulation</keyword>
<evidence type="ECO:0000256" key="10">
    <source>
        <dbReference type="ARBA" id="ARBA00023242"/>
    </source>
</evidence>
<dbReference type="EMBL" id="JAUJYN010000002">
    <property type="protein sequence ID" value="KAK1277619.1"/>
    <property type="molecule type" value="Genomic_DNA"/>
</dbReference>
<keyword evidence="5" id="KW-0902">Two-component regulatory system</keyword>
<evidence type="ECO:0000313" key="15">
    <source>
        <dbReference type="EMBL" id="KAK1277619.1"/>
    </source>
</evidence>
<evidence type="ECO:0000256" key="2">
    <source>
        <dbReference type="ARBA" id="ARBA00006015"/>
    </source>
</evidence>
<evidence type="ECO:0000256" key="3">
    <source>
        <dbReference type="ARBA" id="ARBA00022553"/>
    </source>
</evidence>
<reference evidence="15" key="2">
    <citation type="submission" date="2023-06" db="EMBL/GenBank/DDBJ databases">
        <authorList>
            <person name="Ma L."/>
            <person name="Liu K.-W."/>
            <person name="Li Z."/>
            <person name="Hsiao Y.-Y."/>
            <person name="Qi Y."/>
            <person name="Fu T."/>
            <person name="Tang G."/>
            <person name="Zhang D."/>
            <person name="Sun W.-H."/>
            <person name="Liu D.-K."/>
            <person name="Li Y."/>
            <person name="Chen G.-Z."/>
            <person name="Liu X.-D."/>
            <person name="Liao X.-Y."/>
            <person name="Jiang Y.-T."/>
            <person name="Yu X."/>
            <person name="Hao Y."/>
            <person name="Huang J."/>
            <person name="Zhao X.-W."/>
            <person name="Ke S."/>
            <person name="Chen Y.-Y."/>
            <person name="Wu W.-L."/>
            <person name="Hsu J.-L."/>
            <person name="Lin Y.-F."/>
            <person name="Huang M.-D."/>
            <person name="Li C.-Y."/>
            <person name="Huang L."/>
            <person name="Wang Z.-W."/>
            <person name="Zhao X."/>
            <person name="Zhong W.-Y."/>
            <person name="Peng D.-H."/>
            <person name="Ahmad S."/>
            <person name="Lan S."/>
            <person name="Zhang J.-S."/>
            <person name="Tsai W.-C."/>
            <person name="Van De Peer Y."/>
            <person name="Liu Z.-J."/>
        </authorList>
    </citation>
    <scope>NUCLEOTIDE SEQUENCE</scope>
    <source>
        <strain evidence="15">SCP</strain>
        <tissue evidence="15">Leaves</tissue>
    </source>
</reference>
<evidence type="ECO:0000256" key="6">
    <source>
        <dbReference type="ARBA" id="ARBA00023015"/>
    </source>
</evidence>
<dbReference type="GO" id="GO:0005634">
    <property type="term" value="C:nucleus"/>
    <property type="evidence" value="ECO:0007669"/>
    <property type="project" value="UniProtKB-SubCell"/>
</dbReference>
<dbReference type="Pfam" id="PF00072">
    <property type="entry name" value="Response_reg"/>
    <property type="match status" value="1"/>
</dbReference>
<feature type="region of interest" description="Disordered" evidence="12">
    <location>
        <begin position="165"/>
        <end position="224"/>
    </location>
</feature>
<dbReference type="GO" id="GO:0009736">
    <property type="term" value="P:cytokinin-activated signaling pathway"/>
    <property type="evidence" value="ECO:0007669"/>
    <property type="project" value="UniProtKB-KW"/>
</dbReference>
<dbReference type="SUPFAM" id="SSF52172">
    <property type="entry name" value="CheY-like"/>
    <property type="match status" value="1"/>
</dbReference>
<keyword evidence="3 11" id="KW-0597">Phosphoprotein</keyword>
<keyword evidence="9" id="KW-0804">Transcription</keyword>
<dbReference type="PANTHER" id="PTHR43874">
    <property type="entry name" value="TWO-COMPONENT RESPONSE REGULATOR"/>
    <property type="match status" value="1"/>
</dbReference>
<comment type="subcellular location">
    <subcellularLocation>
        <location evidence="1">Nucleus</location>
    </subcellularLocation>
</comment>
<dbReference type="NCBIfam" id="TIGR01557">
    <property type="entry name" value="myb_SHAQKYF"/>
    <property type="match status" value="1"/>
</dbReference>
<comment type="similarity">
    <text evidence="2">Belongs to the ARR family. Type-B subfamily.</text>
</comment>
<accession>A0AAV9BLT8</accession>
<dbReference type="GO" id="GO:0000160">
    <property type="term" value="P:phosphorelay signal transduction system"/>
    <property type="evidence" value="ECO:0007669"/>
    <property type="project" value="UniProtKB-KW"/>
</dbReference>
<gene>
    <name evidence="15" type="ORF">QJS04_geneDACA018790</name>
</gene>
<comment type="caution">
    <text evidence="15">The sequence shown here is derived from an EMBL/GenBank/DDBJ whole genome shotgun (WGS) entry which is preliminary data.</text>
</comment>
<proteinExistence type="inferred from homology"/>
<dbReference type="SMART" id="SM00448">
    <property type="entry name" value="REC"/>
    <property type="match status" value="1"/>
</dbReference>
<dbReference type="Proteomes" id="UP001179952">
    <property type="component" value="Unassembled WGS sequence"/>
</dbReference>
<keyword evidence="8" id="KW-0010">Activator</keyword>
<dbReference type="PROSITE" id="PS50110">
    <property type="entry name" value="RESPONSE_REGULATORY"/>
    <property type="match status" value="1"/>
</dbReference>
<keyword evidence="10" id="KW-0539">Nucleus</keyword>
<evidence type="ECO:0000259" key="14">
    <source>
        <dbReference type="PROSITE" id="PS51294"/>
    </source>
</evidence>
<evidence type="ECO:0000256" key="11">
    <source>
        <dbReference type="PROSITE-ProRule" id="PRU00169"/>
    </source>
</evidence>
<dbReference type="GO" id="GO:0003677">
    <property type="term" value="F:DNA binding"/>
    <property type="evidence" value="ECO:0007669"/>
    <property type="project" value="UniProtKB-KW"/>
</dbReference>
<dbReference type="AlphaFoldDB" id="A0AAV9BLT8"/>
<dbReference type="Gene3D" id="3.40.50.2300">
    <property type="match status" value="1"/>
</dbReference>
<dbReference type="InterPro" id="IPR017930">
    <property type="entry name" value="Myb_dom"/>
</dbReference>
<evidence type="ECO:0000256" key="1">
    <source>
        <dbReference type="ARBA" id="ARBA00004123"/>
    </source>
</evidence>
<reference evidence="15" key="1">
    <citation type="journal article" date="2023" name="Nat. Commun.">
        <title>Diploid and tetraploid genomes of Acorus and the evolution of monocots.</title>
        <authorList>
            <person name="Ma L."/>
            <person name="Liu K.W."/>
            <person name="Li Z."/>
            <person name="Hsiao Y.Y."/>
            <person name="Qi Y."/>
            <person name="Fu T."/>
            <person name="Tang G.D."/>
            <person name="Zhang D."/>
            <person name="Sun W.H."/>
            <person name="Liu D.K."/>
            <person name="Li Y."/>
            <person name="Chen G.Z."/>
            <person name="Liu X.D."/>
            <person name="Liao X.Y."/>
            <person name="Jiang Y.T."/>
            <person name="Yu X."/>
            <person name="Hao Y."/>
            <person name="Huang J."/>
            <person name="Zhao X.W."/>
            <person name="Ke S."/>
            <person name="Chen Y.Y."/>
            <person name="Wu W.L."/>
            <person name="Hsu J.L."/>
            <person name="Lin Y.F."/>
            <person name="Huang M.D."/>
            <person name="Li C.Y."/>
            <person name="Huang L."/>
            <person name="Wang Z.W."/>
            <person name="Zhao X."/>
            <person name="Zhong W.Y."/>
            <person name="Peng D.H."/>
            <person name="Ahmad S."/>
            <person name="Lan S."/>
            <person name="Zhang J.S."/>
            <person name="Tsai W.C."/>
            <person name="Van de Peer Y."/>
            <person name="Liu Z.J."/>
        </authorList>
    </citation>
    <scope>NUCLEOTIDE SEQUENCE</scope>
    <source>
        <strain evidence="15">SCP</strain>
    </source>
</reference>
<evidence type="ECO:0000256" key="7">
    <source>
        <dbReference type="ARBA" id="ARBA00023125"/>
    </source>
</evidence>
<name>A0AAV9BLT8_ACOGR</name>
<dbReference type="FunFam" id="1.10.10.60:FF:000007">
    <property type="entry name" value="Two-component response regulator"/>
    <property type="match status" value="1"/>
</dbReference>
<dbReference type="InterPro" id="IPR006447">
    <property type="entry name" value="Myb_dom_plants"/>
</dbReference>
<evidence type="ECO:0000256" key="8">
    <source>
        <dbReference type="ARBA" id="ARBA00023159"/>
    </source>
</evidence>
<feature type="domain" description="HTH myb-type" evidence="14">
    <location>
        <begin position="222"/>
        <end position="281"/>
    </location>
</feature>